<protein>
    <recommendedName>
        <fullName evidence="1">Periplasmic copper-binding protein NosD beta helix domain-containing protein</fullName>
    </recommendedName>
</protein>
<evidence type="ECO:0000313" key="2">
    <source>
        <dbReference type="EMBL" id="GCB89247.1"/>
    </source>
</evidence>
<dbReference type="Gene3D" id="2.160.20.10">
    <property type="entry name" value="Single-stranded right-handed beta-helix, Pectin lyase-like"/>
    <property type="match status" value="2"/>
</dbReference>
<dbReference type="AlphaFoldDB" id="A0A401QV46"/>
<dbReference type="Pfam" id="PF05048">
    <property type="entry name" value="NosD"/>
    <property type="match status" value="1"/>
</dbReference>
<evidence type="ECO:0000313" key="3">
    <source>
        <dbReference type="Proteomes" id="UP000288351"/>
    </source>
</evidence>
<name>A0A401QV46_STRNR</name>
<dbReference type="EMBL" id="BHXC01000006">
    <property type="protein sequence ID" value="GCB89247.1"/>
    <property type="molecule type" value="Genomic_DNA"/>
</dbReference>
<organism evidence="2 3">
    <name type="scientific">Streptomyces noursei</name>
    <name type="common">Streptomyces albulus</name>
    <dbReference type="NCBI Taxonomy" id="1971"/>
    <lineage>
        <taxon>Bacteria</taxon>
        <taxon>Bacillati</taxon>
        <taxon>Actinomycetota</taxon>
        <taxon>Actinomycetes</taxon>
        <taxon>Kitasatosporales</taxon>
        <taxon>Streptomycetaceae</taxon>
        <taxon>Streptomyces</taxon>
    </lineage>
</organism>
<dbReference type="InterPro" id="IPR012334">
    <property type="entry name" value="Pectin_lyas_fold"/>
</dbReference>
<dbReference type="InterPro" id="IPR006626">
    <property type="entry name" value="PbH1"/>
</dbReference>
<dbReference type="SMART" id="SM00710">
    <property type="entry name" value="PbH1"/>
    <property type="match status" value="6"/>
</dbReference>
<dbReference type="InterPro" id="IPR011050">
    <property type="entry name" value="Pectin_lyase_fold/virulence"/>
</dbReference>
<reference evidence="2 3" key="1">
    <citation type="journal article" date="2019" name="Microbiol. Resour. Announc.">
        <title>Draft Genome Sequence of the Most Traditional epsilon-Poly-l-Lysine Producer, Streptomyces albulus NBRC14147.</title>
        <authorList>
            <person name="Yamanaka K."/>
            <person name="Hamano Y."/>
        </authorList>
    </citation>
    <scope>NUCLEOTIDE SEQUENCE [LARGE SCALE GENOMIC DNA]</scope>
    <source>
        <strain evidence="2 3">NBRC 14147</strain>
    </source>
</reference>
<gene>
    <name evidence="2" type="ORF">SALB_01921</name>
</gene>
<comment type="caution">
    <text evidence="2">The sequence shown here is derived from an EMBL/GenBank/DDBJ whole genome shotgun (WGS) entry which is preliminary data.</text>
</comment>
<feature type="domain" description="Periplasmic copper-binding protein NosD beta helix" evidence="1">
    <location>
        <begin position="185"/>
        <end position="355"/>
    </location>
</feature>
<dbReference type="SUPFAM" id="SSF51126">
    <property type="entry name" value="Pectin lyase-like"/>
    <property type="match status" value="1"/>
</dbReference>
<sequence length="465" mass="47274">MRLNFAFLARDWASCQTGIMSRWALRAVATVLGTLTLVVGCGGGEGGSGKGRRPSGAQVTIRVPGDAPTISDAVSLARSGDLVLVAPGVYHESVQVSTPGVTLRGESRDKVVIDGRLRQPNGIVVTAPGVAVQNLTVRNNTQNGVLVTGSAKAAAGLPGASGGYDTGDEPVTFLKSFLVSYVTATRNGLYGIYAFSAQNGVIEHSYASGGADSGIYVGQCKPCRIVVRDNVAELNAVGYEGTNASGDMYVIGNRLVGNRVGLTTNSDHQEKLLPQQGAVLAGNLIAANQQKATPAQADGAWGIGIGVDGGSDNQFVRNRIADNGNAGLVITATADIPPVGNQVVANAFTGNGVDVGWTFPTATRGRGNCLRGNDLRSTVPAALATTAPCPIPATSASPAGSWPRPTAPVGIPFTEVAAPGPQPQFPHATTAGATTVPAVPALPATADVPLPPASLLAAHARVRTP</sequence>
<proteinExistence type="predicted"/>
<dbReference type="InterPro" id="IPR007742">
    <property type="entry name" value="NosD_dom"/>
</dbReference>
<evidence type="ECO:0000259" key="1">
    <source>
        <dbReference type="Pfam" id="PF05048"/>
    </source>
</evidence>
<dbReference type="Proteomes" id="UP000288351">
    <property type="component" value="Unassembled WGS sequence"/>
</dbReference>
<accession>A0A401QV46</accession>